<feature type="region of interest" description="Disordered" evidence="2">
    <location>
        <begin position="259"/>
        <end position="291"/>
    </location>
</feature>
<keyword evidence="3" id="KW-1133">Transmembrane helix</keyword>
<evidence type="ECO:0000313" key="7">
    <source>
        <dbReference type="WormBase" id="SRAE_1000190600"/>
    </source>
</evidence>
<gene>
    <name evidence="4 6 7" type="ORF">SRAE_1000190600</name>
</gene>
<dbReference type="Gene3D" id="3.30.40.10">
    <property type="entry name" value="Zinc/RING finger domain, C3HC4 (zinc finger)"/>
    <property type="match status" value="1"/>
</dbReference>
<dbReference type="OrthoDB" id="43744at2759"/>
<evidence type="ECO:0000313" key="4">
    <source>
        <dbReference type="EMBL" id="CEF63647.1"/>
    </source>
</evidence>
<dbReference type="eggNOG" id="ENOG502RZSE">
    <property type="taxonomic scope" value="Eukaryota"/>
</dbReference>
<evidence type="ECO:0000256" key="3">
    <source>
        <dbReference type="SAM" id="Phobius"/>
    </source>
</evidence>
<feature type="region of interest" description="Disordered" evidence="2">
    <location>
        <begin position="48"/>
        <end position="77"/>
    </location>
</feature>
<feature type="transmembrane region" description="Helical" evidence="3">
    <location>
        <begin position="1146"/>
        <end position="1164"/>
    </location>
</feature>
<keyword evidence="3" id="KW-0472">Membrane</keyword>
<dbReference type="WormBase" id="SRAE_1000190600">
    <property type="protein sequence ID" value="SRP03925"/>
    <property type="gene ID" value="WBGene00258517"/>
</dbReference>
<dbReference type="Proteomes" id="UP000035682">
    <property type="component" value="Unplaced"/>
</dbReference>
<dbReference type="PANTHER" id="PTHR36842">
    <property type="entry name" value="PROTEIN TOLB HOMOLOG"/>
    <property type="match status" value="1"/>
</dbReference>
<dbReference type="Pfam" id="PF07676">
    <property type="entry name" value="PD40"/>
    <property type="match status" value="2"/>
</dbReference>
<dbReference type="RefSeq" id="XP_024502848.1">
    <property type="nucleotide sequence ID" value="XM_024648920.1"/>
</dbReference>
<proteinExistence type="inferred from homology"/>
<keyword evidence="5" id="KW-1185">Reference proteome</keyword>
<dbReference type="GeneID" id="36376012"/>
<evidence type="ECO:0000313" key="6">
    <source>
        <dbReference type="WBParaSite" id="SRAE_1000190600.1"/>
    </source>
</evidence>
<name>A0A090L1S3_STRRB</name>
<feature type="compositionally biased region" description="Polar residues" evidence="2">
    <location>
        <begin position="280"/>
        <end position="290"/>
    </location>
</feature>
<evidence type="ECO:0000256" key="2">
    <source>
        <dbReference type="SAM" id="MobiDB-lite"/>
    </source>
</evidence>
<dbReference type="PANTHER" id="PTHR36842:SF1">
    <property type="entry name" value="PROTEIN TOLB"/>
    <property type="match status" value="1"/>
</dbReference>
<keyword evidence="3" id="KW-0812">Transmembrane</keyword>
<dbReference type="InterPro" id="IPR013083">
    <property type="entry name" value="Znf_RING/FYVE/PHD"/>
</dbReference>
<comment type="similarity">
    <text evidence="1">Belongs to the TolB family.</text>
</comment>
<feature type="compositionally biased region" description="Low complexity" evidence="2">
    <location>
        <begin position="266"/>
        <end position="278"/>
    </location>
</feature>
<accession>A0A090L1S3</accession>
<dbReference type="STRING" id="34506.A0A090L1S3"/>
<sequence length="1165" mass="131780">MSVSLINSAVENIKMESSSPSSLNNMLNQNNSPSVSSNYYNIHGVSPSEANTASNGPYNTSALTPNGSASENIPPHMKHEVDNLDCRNQYYNSNMNMMDNNMMSYHHHMQMNNQNYMQNPYMGPPLQIRNPFEEGVVVPQYNSYPPEKSNWHLYPSFITFRQKMLLPPDHPQSIALLQKYPPVDFKQVKGVSYPKNSMGMNMPVMQHSNQPMPSPNFPLPPQQMRPSFNQFPGNIPRPMIGSQQGMQGYPSPRFQMLSPSPNFPGPHSVPSQHPVPSSMGLPTNSNSMGPPSTPPVFDNRISQNFRPPGSCPQMNGNIGCEPLANNLKRCEEKSSDKGFCNECKGQLSSEDKGLRCTALNQGCSFYYHQRCSSMEATAFNIFLEDPALEWIFNGYKIAKFAKLTNGGQHSHLTITSDERFLGYAGYGGEYEYECDQIFRLDLNDISDISKLSSGLGISTMPSFIPNTKYNIAFSSNVHKTDVSGFLKNGNINTCPKHICDITKDPIIVTYCKTYGKNNLRSLYNDFDIFINNIYGNVIVQPLNASYFIGEITFDKFGKNGAAIIIENKTLNIIIFQILNSTKYEITKKIKIPNLAWGLKYSSDGSRIYFFHHNINDTFVNFALSKNIFYTKLNSSISYVDINDNSIKSFSNEINFYTSMSIGDNNDAFIISNGIINYLNFNTSQSTVVNGFSKMIAESVIVSKDYYTIFITLLNSTTKDKDIYVGVLEYSTFSEINNTVNEFKFYEIEKNIFSVWKKEINDDKNKLNTITINNNITHYPGEKHLNNIKQLTFGGENAEGYFSFDDEKMTYQATGIKKYGTKCDQIYQLDLTKDQRIYFPKKISTGLGVCTCSYFLNDNQTTLYAGTFASVKMDPSKPGDTCPYKMCKSPQVNTDPVLKSLCGPQYYTWDIYPEFDIFIVNKYGKLIKQLTNFSGYDAEAVLSPDGTKIAFTSLRTGDLELFTMNVDGTDVRQITFDLGYDGGSFFSPDGKKLVFRASRPKTAQEVELYKTLLKYNMVEPIAMELFVVNVDGTNLRQITHLGGSNWAPYYLNDNKRIIFSSDFNATEGFASFDLYVINDDGTGLEHVTNDPYNFNAFPMMNYEGSQIVWGSSRNAPIPKTENDDVQINLFVADWVDPQVKKNAFKKYYAMPNFILLLFVMYRYIFI</sequence>
<dbReference type="EMBL" id="LN609528">
    <property type="protein sequence ID" value="CEF63647.1"/>
    <property type="molecule type" value="Genomic_DNA"/>
</dbReference>
<reference evidence="6" key="2">
    <citation type="submission" date="2020-12" db="UniProtKB">
        <authorList>
            <consortium name="WormBaseParasite"/>
        </authorList>
    </citation>
    <scope>IDENTIFICATION</scope>
</reference>
<evidence type="ECO:0000313" key="5">
    <source>
        <dbReference type="Proteomes" id="UP000035682"/>
    </source>
</evidence>
<protein>
    <submittedName>
        <fullName evidence="4">Six-bladed beta-propeller, TolB-like domain and WD40-like Beta Propeller repeat and WD40/YVTN repeat-like-containing domain-containing protein</fullName>
    </submittedName>
</protein>
<dbReference type="Gene3D" id="2.120.10.30">
    <property type="entry name" value="TolB, C-terminal domain"/>
    <property type="match status" value="2"/>
</dbReference>
<evidence type="ECO:0000256" key="1">
    <source>
        <dbReference type="ARBA" id="ARBA00009820"/>
    </source>
</evidence>
<dbReference type="AlphaFoldDB" id="A0A090L1S3"/>
<reference evidence="4 5" key="1">
    <citation type="submission" date="2014-09" db="EMBL/GenBank/DDBJ databases">
        <authorList>
            <person name="Martin A.A."/>
        </authorList>
    </citation>
    <scope>NUCLEOTIDE SEQUENCE</scope>
    <source>
        <strain evidence="5">ED321</strain>
        <strain evidence="4">ED321 Heterogonic</strain>
    </source>
</reference>
<dbReference type="SUPFAM" id="SSF82171">
    <property type="entry name" value="DPP6 N-terminal domain-like"/>
    <property type="match status" value="1"/>
</dbReference>
<dbReference type="InterPro" id="IPR011042">
    <property type="entry name" value="6-blade_b-propeller_TolB-like"/>
</dbReference>
<dbReference type="CTD" id="36376012"/>
<organism evidence="4">
    <name type="scientific">Strongyloides ratti</name>
    <name type="common">Parasitic roundworm</name>
    <dbReference type="NCBI Taxonomy" id="34506"/>
    <lineage>
        <taxon>Eukaryota</taxon>
        <taxon>Metazoa</taxon>
        <taxon>Ecdysozoa</taxon>
        <taxon>Nematoda</taxon>
        <taxon>Chromadorea</taxon>
        <taxon>Rhabditida</taxon>
        <taxon>Tylenchina</taxon>
        <taxon>Panagrolaimomorpha</taxon>
        <taxon>Strongyloidoidea</taxon>
        <taxon>Strongyloididae</taxon>
        <taxon>Strongyloides</taxon>
    </lineage>
</organism>
<feature type="compositionally biased region" description="Polar residues" evidence="2">
    <location>
        <begin position="48"/>
        <end position="71"/>
    </location>
</feature>
<dbReference type="InterPro" id="IPR011659">
    <property type="entry name" value="WD40"/>
</dbReference>
<dbReference type="WBParaSite" id="SRAE_1000190600.1">
    <property type="protein sequence ID" value="SRAE_1000190600.1"/>
    <property type="gene ID" value="WBGene00258517"/>
</dbReference>